<evidence type="ECO:0000259" key="19">
    <source>
        <dbReference type="Pfam" id="PF00685"/>
    </source>
</evidence>
<comment type="caution">
    <text evidence="22">The sequence shown here is derived from an EMBL/GenBank/DDBJ whole genome shotgun (WGS) entry which is preliminary data.</text>
</comment>
<evidence type="ECO:0000256" key="5">
    <source>
        <dbReference type="ARBA" id="ARBA00012979"/>
    </source>
</evidence>
<proteinExistence type="inferred from homology"/>
<dbReference type="EMBL" id="JBAMIC010000002">
    <property type="protein sequence ID" value="KAK7111906.1"/>
    <property type="molecule type" value="Genomic_DNA"/>
</dbReference>
<keyword evidence="12" id="KW-0472">Membrane</keyword>
<keyword evidence="7" id="KW-0812">Transmembrane</keyword>
<organism evidence="22 23">
    <name type="scientific">Littorina saxatilis</name>
    <dbReference type="NCBI Taxonomy" id="31220"/>
    <lineage>
        <taxon>Eukaryota</taxon>
        <taxon>Metazoa</taxon>
        <taxon>Spiralia</taxon>
        <taxon>Lophotrochozoa</taxon>
        <taxon>Mollusca</taxon>
        <taxon>Gastropoda</taxon>
        <taxon>Caenogastropoda</taxon>
        <taxon>Littorinimorpha</taxon>
        <taxon>Littorinoidea</taxon>
        <taxon>Littorinidae</taxon>
        <taxon>Littorina</taxon>
    </lineage>
</organism>
<evidence type="ECO:0000313" key="23">
    <source>
        <dbReference type="Proteomes" id="UP001374579"/>
    </source>
</evidence>
<keyword evidence="11" id="KW-0333">Golgi apparatus</keyword>
<dbReference type="InterPro" id="IPR027417">
    <property type="entry name" value="P-loop_NTPase"/>
</dbReference>
<evidence type="ECO:0000259" key="20">
    <source>
        <dbReference type="Pfam" id="PF12062"/>
    </source>
</evidence>
<evidence type="ECO:0000256" key="6">
    <source>
        <dbReference type="ARBA" id="ARBA00022679"/>
    </source>
</evidence>
<comment type="pathway">
    <text evidence="2">Glycan metabolism; heparin biosynthesis.</text>
</comment>
<dbReference type="SUPFAM" id="SSF52540">
    <property type="entry name" value="P-loop containing nucleoside triphosphate hydrolases"/>
    <property type="match status" value="1"/>
</dbReference>
<evidence type="ECO:0000256" key="17">
    <source>
        <dbReference type="PIRSR" id="PIRSR637359-2"/>
    </source>
</evidence>
<evidence type="ECO:0000256" key="9">
    <source>
        <dbReference type="ARBA" id="ARBA00022968"/>
    </source>
</evidence>
<dbReference type="Proteomes" id="UP001374579">
    <property type="component" value="Unassembled WGS sequence"/>
</dbReference>
<keyword evidence="9" id="KW-0735">Signal-anchor</keyword>
<protein>
    <recommendedName>
        <fullName evidence="5">[heparan sulfate]-glucosamine N-sulfotransferase</fullName>
        <ecNumber evidence="5">2.8.2.8</ecNumber>
    </recommendedName>
</protein>
<dbReference type="InterPro" id="IPR056793">
    <property type="entry name" value="HSNSD_N"/>
</dbReference>
<feature type="domain" description="Heparan sulphate-N-deacetylase deacetylase" evidence="20">
    <location>
        <begin position="315"/>
        <end position="518"/>
    </location>
</feature>
<comment type="similarity">
    <text evidence="4">Belongs to the sulfotransferase 1 family. NDST subfamily.</text>
</comment>
<dbReference type="PANTHER" id="PTHR10605:SF56">
    <property type="entry name" value="BIFUNCTIONAL HEPARAN SULFATE N-DEACETYLASE_N-SULFOTRANSFERASE"/>
    <property type="match status" value="1"/>
</dbReference>
<keyword evidence="10" id="KW-1133">Transmembrane helix</keyword>
<evidence type="ECO:0000256" key="3">
    <source>
        <dbReference type="ARBA" id="ARBA00005093"/>
    </source>
</evidence>
<sequence length="885" mass="103373">MWSTCRYFLVRCVCLKRMTLMRALGCVLLLSVLTSVLFSYHLMSFKISSSKRTLVSPQPQVSCPPDPDIPPNFTYQPRDHRTKERNHLGRRALIIVENQYTKTGKGIHNVLDALRIDSKVETIGNNLPMLTHGEKGKFAVIIFENYSTYLTMDSWNRQLLDKYCKNYNVGIIAFIQPKRDDVFLENLNDFPLTVEYNIPLVNYKLNIYSTIWRMSKPGRLYEGELAGNWAVFHFNHATYQPLSYSYLKSSLNQDPSANPADSKPKRLVPAIHDTGQLDGIQRILFGGGLEFWMHHMMFVDSLSYLSHGKLSITLDRYIQVDIDDIFVGKEGVRVKVEDVMAMLSSQKYLQTVMEGFHFNLGFSGRFYLHGNAEEDAGDKKLLEYRHHFWWFGHMFKHEQAHSLDVRNVELSMTLNKQFAQDNAIPVDQHYAVAPHHSGVYPVHEELYDAWRKIWDIKVTSTEEYPFLYPFWGRRGFVHRGIMVLPRQTCGLFTHTVFVTDYKDGLQGLEENFKGGELFLTVLYSPFNIFMTHMNNYGNDRVALFTFEGMVKFLQCWTNLRLISVPPVQLGINYFNMFPEEKDPLWQNPCDYKRHIAIWSANKSCERLPRFLVVGPQKTGTTALYTFLSMHPAVVSNYDSATTFEEVQFFNGNNYYKGIDWYMEFFPVPQNSTGTYLFEKSATYFDHEIVPQRVSSLLPRAKIICILIDPAKRAYSWYQHQRAHKDPVALNYSFNAVLMADERMPRQVRDLRNRCLDPGMYAQHLMHWLDYFPARQLFIIDGEQLRNNPIHVMHKLQQFIHIQPYFDYSQHLRFDPQKGFFCQVMNDNRNKCLGRGKGRMYDAMDETSATFLRHFYRKHNANLSKLLNKLNFPVPSWLQDALADDN</sequence>
<dbReference type="GO" id="GO:0015016">
    <property type="term" value="F:heparan sulfate N-sulfotransferase activity"/>
    <property type="evidence" value="ECO:0007669"/>
    <property type="project" value="UniProtKB-EC"/>
</dbReference>
<dbReference type="EC" id="2.8.2.8" evidence="5"/>
<feature type="binding site" evidence="17">
    <location>
        <position position="715"/>
    </location>
    <ligand>
        <name>3'-phosphoadenylyl sulfate</name>
        <dbReference type="ChEBI" id="CHEBI:58339"/>
    </ligand>
</feature>
<evidence type="ECO:0000256" key="14">
    <source>
        <dbReference type="ARBA" id="ARBA00023180"/>
    </source>
</evidence>
<evidence type="ECO:0000256" key="13">
    <source>
        <dbReference type="ARBA" id="ARBA00023157"/>
    </source>
</evidence>
<accession>A0AAN9BUZ4</accession>
<dbReference type="InterPro" id="IPR037359">
    <property type="entry name" value="NST/OST"/>
</dbReference>
<dbReference type="InterPro" id="IPR000863">
    <property type="entry name" value="Sulfotransferase_dom"/>
</dbReference>
<dbReference type="GO" id="GO:0019213">
    <property type="term" value="F:deacetylase activity"/>
    <property type="evidence" value="ECO:0007669"/>
    <property type="project" value="TreeGrafter"/>
</dbReference>
<keyword evidence="8" id="KW-0378">Hydrolase</keyword>
<feature type="disulfide bond" evidence="18">
    <location>
        <begin position="821"/>
        <end position="831"/>
    </location>
</feature>
<dbReference type="Pfam" id="PF00685">
    <property type="entry name" value="Sulfotransfer_1"/>
    <property type="match status" value="1"/>
</dbReference>
<keyword evidence="15" id="KW-0511">Multifunctional enzyme</keyword>
<evidence type="ECO:0000256" key="16">
    <source>
        <dbReference type="PIRSR" id="PIRSR637359-1"/>
    </source>
</evidence>
<keyword evidence="23" id="KW-1185">Reference proteome</keyword>
<dbReference type="FunFam" id="3.40.50.300:FF:000176">
    <property type="entry name" value="bifunctional heparan sulfate N-deacetylase/N-sulfotransferase 1"/>
    <property type="match status" value="1"/>
</dbReference>
<dbReference type="Pfam" id="PF25119">
    <property type="entry name" value="HSNSD_N"/>
    <property type="match status" value="1"/>
</dbReference>
<feature type="binding site" evidence="17">
    <location>
        <begin position="836"/>
        <end position="840"/>
    </location>
    <ligand>
        <name>3'-phosphoadenylyl sulfate</name>
        <dbReference type="ChEBI" id="CHEBI:58339"/>
    </ligand>
</feature>
<dbReference type="GO" id="GO:0000139">
    <property type="term" value="C:Golgi membrane"/>
    <property type="evidence" value="ECO:0007669"/>
    <property type="project" value="UniProtKB-SubCell"/>
</dbReference>
<dbReference type="PANTHER" id="PTHR10605">
    <property type="entry name" value="HEPARAN SULFATE SULFOTRANSFERASE"/>
    <property type="match status" value="1"/>
</dbReference>
<comment type="subcellular location">
    <subcellularLocation>
        <location evidence="1">Golgi apparatus membrane</location>
        <topology evidence="1">Single-pass type II membrane protein</topology>
    </subcellularLocation>
</comment>
<evidence type="ECO:0000259" key="21">
    <source>
        <dbReference type="Pfam" id="PF25119"/>
    </source>
</evidence>
<gene>
    <name evidence="22" type="ORF">V1264_011458</name>
</gene>
<dbReference type="Gene3D" id="3.40.50.300">
    <property type="entry name" value="P-loop containing nucleotide triphosphate hydrolases"/>
    <property type="match status" value="1"/>
</dbReference>
<dbReference type="AlphaFoldDB" id="A0AAN9BUZ4"/>
<keyword evidence="14" id="KW-0325">Glycoprotein</keyword>
<dbReference type="GO" id="GO:0016787">
    <property type="term" value="F:hydrolase activity"/>
    <property type="evidence" value="ECO:0007669"/>
    <property type="project" value="UniProtKB-KW"/>
</dbReference>
<evidence type="ECO:0000256" key="15">
    <source>
        <dbReference type="ARBA" id="ARBA00023268"/>
    </source>
</evidence>
<evidence type="ECO:0000256" key="8">
    <source>
        <dbReference type="ARBA" id="ARBA00022801"/>
    </source>
</evidence>
<keyword evidence="6" id="KW-0808">Transferase</keyword>
<comment type="pathway">
    <text evidence="3">Glycan metabolism; heparan sulfate biosynthesis.</text>
</comment>
<name>A0AAN9BUZ4_9CAEN</name>
<evidence type="ECO:0000256" key="18">
    <source>
        <dbReference type="PIRSR" id="PIRSR637359-3"/>
    </source>
</evidence>
<evidence type="ECO:0000256" key="2">
    <source>
        <dbReference type="ARBA" id="ARBA00004841"/>
    </source>
</evidence>
<keyword evidence="13 18" id="KW-1015">Disulfide bond</keyword>
<evidence type="ECO:0000313" key="22">
    <source>
        <dbReference type="EMBL" id="KAK7111906.1"/>
    </source>
</evidence>
<evidence type="ECO:0000256" key="10">
    <source>
        <dbReference type="ARBA" id="ARBA00022989"/>
    </source>
</evidence>
<reference evidence="22 23" key="1">
    <citation type="submission" date="2024-02" db="EMBL/GenBank/DDBJ databases">
        <title>Chromosome-scale genome assembly of the rough periwinkle Littorina saxatilis.</title>
        <authorList>
            <person name="De Jode A."/>
            <person name="Faria R."/>
            <person name="Formenti G."/>
            <person name="Sims Y."/>
            <person name="Smith T.P."/>
            <person name="Tracey A."/>
            <person name="Wood J.M.D."/>
            <person name="Zagrodzka Z.B."/>
            <person name="Johannesson K."/>
            <person name="Butlin R.K."/>
            <person name="Leder E.H."/>
        </authorList>
    </citation>
    <scope>NUCLEOTIDE SEQUENCE [LARGE SCALE GENOMIC DNA]</scope>
    <source>
        <strain evidence="22">Snail1</strain>
        <tissue evidence="22">Muscle</tissue>
    </source>
</reference>
<evidence type="ECO:0000256" key="12">
    <source>
        <dbReference type="ARBA" id="ARBA00023136"/>
    </source>
</evidence>
<dbReference type="InterPro" id="IPR021930">
    <property type="entry name" value="Heparan_SO4_deacetylase_dom"/>
</dbReference>
<evidence type="ECO:0000256" key="1">
    <source>
        <dbReference type="ARBA" id="ARBA00004323"/>
    </source>
</evidence>
<evidence type="ECO:0000256" key="4">
    <source>
        <dbReference type="ARBA" id="ARBA00010420"/>
    </source>
</evidence>
<feature type="domain" description="Sulfotransferase" evidence="19">
    <location>
        <begin position="608"/>
        <end position="858"/>
    </location>
</feature>
<feature type="active site" description="For sulfotransferase activity" evidence="16">
    <location>
        <position position="617"/>
    </location>
</feature>
<evidence type="ECO:0000256" key="11">
    <source>
        <dbReference type="ARBA" id="ARBA00023034"/>
    </source>
</evidence>
<dbReference type="Pfam" id="PF12062">
    <property type="entry name" value="HSNSD-CE"/>
    <property type="match status" value="1"/>
</dbReference>
<evidence type="ECO:0000256" key="7">
    <source>
        <dbReference type="ARBA" id="ARBA00022692"/>
    </source>
</evidence>
<feature type="domain" description="Heparan sulfate-N-deacetylase N-terminal" evidence="21">
    <location>
        <begin position="92"/>
        <end position="305"/>
    </location>
</feature>